<evidence type="ECO:0000313" key="2">
    <source>
        <dbReference type="Proteomes" id="UP000821866"/>
    </source>
</evidence>
<protein>
    <submittedName>
        <fullName evidence="1">Uncharacterized protein</fullName>
    </submittedName>
</protein>
<dbReference type="VEuPathDB" id="VectorBase:LOC119167856"/>
<proteinExistence type="predicted"/>
<reference evidence="1" key="1">
    <citation type="journal article" date="2020" name="Cell">
        <title>Large-Scale Comparative Analyses of Tick Genomes Elucidate Their Genetic Diversity and Vector Capacities.</title>
        <authorList>
            <consortium name="Tick Genome and Microbiome Consortium (TIGMIC)"/>
            <person name="Jia N."/>
            <person name="Wang J."/>
            <person name="Shi W."/>
            <person name="Du L."/>
            <person name="Sun Y."/>
            <person name="Zhan W."/>
            <person name="Jiang J.F."/>
            <person name="Wang Q."/>
            <person name="Zhang B."/>
            <person name="Ji P."/>
            <person name="Bell-Sakyi L."/>
            <person name="Cui X.M."/>
            <person name="Yuan T.T."/>
            <person name="Jiang B.G."/>
            <person name="Yang W.F."/>
            <person name="Lam T.T."/>
            <person name="Chang Q.C."/>
            <person name="Ding S.J."/>
            <person name="Wang X.J."/>
            <person name="Zhu J.G."/>
            <person name="Ruan X.D."/>
            <person name="Zhao L."/>
            <person name="Wei J.T."/>
            <person name="Ye R.Z."/>
            <person name="Que T.C."/>
            <person name="Du C.H."/>
            <person name="Zhou Y.H."/>
            <person name="Cheng J.X."/>
            <person name="Dai P.F."/>
            <person name="Guo W.B."/>
            <person name="Han X.H."/>
            <person name="Huang E.J."/>
            <person name="Li L.F."/>
            <person name="Wei W."/>
            <person name="Gao Y.C."/>
            <person name="Liu J.Z."/>
            <person name="Shao H.Z."/>
            <person name="Wang X."/>
            <person name="Wang C.C."/>
            <person name="Yang T.C."/>
            <person name="Huo Q.B."/>
            <person name="Li W."/>
            <person name="Chen H.Y."/>
            <person name="Chen S.E."/>
            <person name="Zhou L.G."/>
            <person name="Ni X.B."/>
            <person name="Tian J.H."/>
            <person name="Sheng Y."/>
            <person name="Liu T."/>
            <person name="Pan Y.S."/>
            <person name="Xia L.Y."/>
            <person name="Li J."/>
            <person name="Zhao F."/>
            <person name="Cao W.C."/>
        </authorList>
    </citation>
    <scope>NUCLEOTIDE SEQUENCE</scope>
    <source>
        <strain evidence="1">Rmic-2018</strain>
    </source>
</reference>
<keyword evidence="2" id="KW-1185">Reference proteome</keyword>
<dbReference type="EMBL" id="JABSTU010000006">
    <property type="protein sequence ID" value="KAH8029163.1"/>
    <property type="molecule type" value="Genomic_DNA"/>
</dbReference>
<accession>A0A9J6E3R2</accession>
<organism evidence="1 2">
    <name type="scientific">Rhipicephalus microplus</name>
    <name type="common">Cattle tick</name>
    <name type="synonym">Boophilus microplus</name>
    <dbReference type="NCBI Taxonomy" id="6941"/>
    <lineage>
        <taxon>Eukaryota</taxon>
        <taxon>Metazoa</taxon>
        <taxon>Ecdysozoa</taxon>
        <taxon>Arthropoda</taxon>
        <taxon>Chelicerata</taxon>
        <taxon>Arachnida</taxon>
        <taxon>Acari</taxon>
        <taxon>Parasitiformes</taxon>
        <taxon>Ixodida</taxon>
        <taxon>Ixodoidea</taxon>
        <taxon>Ixodidae</taxon>
        <taxon>Rhipicephalinae</taxon>
        <taxon>Rhipicephalus</taxon>
        <taxon>Boophilus</taxon>
    </lineage>
</organism>
<dbReference type="Proteomes" id="UP000821866">
    <property type="component" value="Chromosome 4"/>
</dbReference>
<reference evidence="1" key="2">
    <citation type="submission" date="2021-09" db="EMBL/GenBank/DDBJ databases">
        <authorList>
            <person name="Jia N."/>
            <person name="Wang J."/>
            <person name="Shi W."/>
            <person name="Du L."/>
            <person name="Sun Y."/>
            <person name="Zhan W."/>
            <person name="Jiang J."/>
            <person name="Wang Q."/>
            <person name="Zhang B."/>
            <person name="Ji P."/>
            <person name="Sakyi L.B."/>
            <person name="Cui X."/>
            <person name="Yuan T."/>
            <person name="Jiang B."/>
            <person name="Yang W."/>
            <person name="Lam T.T.-Y."/>
            <person name="Chang Q."/>
            <person name="Ding S."/>
            <person name="Wang X."/>
            <person name="Zhu J."/>
            <person name="Ruan X."/>
            <person name="Zhao L."/>
            <person name="Wei J."/>
            <person name="Que T."/>
            <person name="Du C."/>
            <person name="Cheng J."/>
            <person name="Dai P."/>
            <person name="Han X."/>
            <person name="Huang E."/>
            <person name="Gao Y."/>
            <person name="Liu J."/>
            <person name="Shao H."/>
            <person name="Ye R."/>
            <person name="Li L."/>
            <person name="Wei W."/>
            <person name="Wang X."/>
            <person name="Wang C."/>
            <person name="Huo Q."/>
            <person name="Li W."/>
            <person name="Guo W."/>
            <person name="Chen H."/>
            <person name="Chen S."/>
            <person name="Zhou L."/>
            <person name="Zhou L."/>
            <person name="Ni X."/>
            <person name="Tian J."/>
            <person name="Zhou Y."/>
            <person name="Sheng Y."/>
            <person name="Liu T."/>
            <person name="Pan Y."/>
            <person name="Xia L."/>
            <person name="Li J."/>
            <person name="Zhao F."/>
            <person name="Cao W."/>
        </authorList>
    </citation>
    <scope>NUCLEOTIDE SEQUENCE</scope>
    <source>
        <strain evidence="1">Rmic-2018</strain>
        <tissue evidence="1">Larvae</tissue>
    </source>
</reference>
<dbReference type="AlphaFoldDB" id="A0A9J6E3R2"/>
<name>A0A9J6E3R2_RHIMP</name>
<gene>
    <name evidence="1" type="ORF">HPB51_023709</name>
</gene>
<sequence>MSANIVEALFVHIERVPFDVLKYLDDENEDWLPRLKGVQPERFVHEIRRSLGASPDLQRVAWLYCWLLSRQRICPWLLVRFVPTTMQVDYYKLFTDCATALHTLTGQHWIVRARKISITYYACIVNSDLDPQCLKSGVMFLVLWEGLRFAAAYAETNVELQSLTTALQFALRGQSVELMLGQYGDLDSVIWAGRHDCGGRFLLRSDPSHLSQMFWRFDDEPEGVADQGSPAQTQSK</sequence>
<comment type="caution">
    <text evidence="1">The sequence shown here is derived from an EMBL/GenBank/DDBJ whole genome shotgun (WGS) entry which is preliminary data.</text>
</comment>
<evidence type="ECO:0000313" key="1">
    <source>
        <dbReference type="EMBL" id="KAH8029163.1"/>
    </source>
</evidence>